<evidence type="ECO:0000256" key="2">
    <source>
        <dbReference type="RuleBase" id="RU362080"/>
    </source>
</evidence>
<evidence type="ECO:0000313" key="4">
    <source>
        <dbReference type="Proteomes" id="UP000471166"/>
    </source>
</evidence>
<evidence type="ECO:0000313" key="3">
    <source>
        <dbReference type="EMBL" id="NEW32091.1"/>
    </source>
</evidence>
<comment type="similarity">
    <text evidence="1 2">Belongs to the phD/YefM antitoxin family.</text>
</comment>
<dbReference type="InterPro" id="IPR036165">
    <property type="entry name" value="YefM-like_sf"/>
</dbReference>
<dbReference type="RefSeq" id="WP_163842436.1">
    <property type="nucleotide sequence ID" value="NZ_AP026979.1"/>
</dbReference>
<dbReference type="Gene3D" id="3.40.1620.10">
    <property type="entry name" value="YefM-like domain"/>
    <property type="match status" value="1"/>
</dbReference>
<sequence>MTTMSAREFNRDVSAAKRAAAEGPVVITDRGADAFVLLSIEEYRRLRADSQDIVARLSMEDDDIDFDPVPLHVELQDPPL</sequence>
<dbReference type="EMBL" id="JAAGVB010000007">
    <property type="protein sequence ID" value="NEW32091.1"/>
    <property type="molecule type" value="Genomic_DNA"/>
</dbReference>
<evidence type="ECO:0000256" key="1">
    <source>
        <dbReference type="ARBA" id="ARBA00009981"/>
    </source>
</evidence>
<name>A0A6P1CHK0_9NOCA</name>
<organism evidence="3 4">
    <name type="scientific">Nocardia cyriacigeorgica</name>
    <dbReference type="NCBI Taxonomy" id="135487"/>
    <lineage>
        <taxon>Bacteria</taxon>
        <taxon>Bacillati</taxon>
        <taxon>Actinomycetota</taxon>
        <taxon>Actinomycetes</taxon>
        <taxon>Mycobacteriales</taxon>
        <taxon>Nocardiaceae</taxon>
        <taxon>Nocardia</taxon>
    </lineage>
</organism>
<dbReference type="InterPro" id="IPR006442">
    <property type="entry name" value="Antitoxin_Phd/YefM"/>
</dbReference>
<accession>A0A6P1CHK0</accession>
<dbReference type="Pfam" id="PF02604">
    <property type="entry name" value="PhdYeFM_antitox"/>
    <property type="match status" value="1"/>
</dbReference>
<dbReference type="SUPFAM" id="SSF143120">
    <property type="entry name" value="YefM-like"/>
    <property type="match status" value="1"/>
</dbReference>
<comment type="caution">
    <text evidence="3">The sequence shown here is derived from an EMBL/GenBank/DDBJ whole genome shotgun (WGS) entry which is preliminary data.</text>
</comment>
<reference evidence="3 4" key="1">
    <citation type="submission" date="2020-01" db="EMBL/GenBank/DDBJ databases">
        <title>Genetics and antimicrobial susceptibilities of Nocardia species isolated from the soil; a comparison with species isolated from humans.</title>
        <authorList>
            <person name="Carrasco G."/>
            <person name="Monzon S."/>
            <person name="Sansegundo M."/>
            <person name="Garcia E."/>
            <person name="Garrido N."/>
            <person name="Medina M.J."/>
            <person name="Villalon P."/>
            <person name="Ramirez-Arocha A.C."/>
            <person name="Jimenez P."/>
            <person name="Cuesta I."/>
            <person name="Valdezate S."/>
        </authorList>
    </citation>
    <scope>NUCLEOTIDE SEQUENCE [LARGE SCALE GENOMIC DNA]</scope>
    <source>
        <strain evidence="3 4">CNM20110626</strain>
    </source>
</reference>
<protein>
    <recommendedName>
        <fullName evidence="2">Antitoxin</fullName>
    </recommendedName>
</protein>
<dbReference type="NCBIfam" id="TIGR01552">
    <property type="entry name" value="phd_fam"/>
    <property type="match status" value="1"/>
</dbReference>
<proteinExistence type="inferred from homology"/>
<dbReference type="AlphaFoldDB" id="A0A6P1CHK0"/>
<comment type="function">
    <text evidence="2">Antitoxin component of a type II toxin-antitoxin (TA) system.</text>
</comment>
<gene>
    <name evidence="3" type="ORF">GV791_05890</name>
</gene>
<dbReference type="Proteomes" id="UP000471166">
    <property type="component" value="Unassembled WGS sequence"/>
</dbReference>